<protein>
    <recommendedName>
        <fullName evidence="4">DUF4468 domain-containing protein</fullName>
    </recommendedName>
</protein>
<keyword evidence="1" id="KW-0732">Signal</keyword>
<dbReference type="AlphaFoldDB" id="A0A0A2MQ71"/>
<dbReference type="eggNOG" id="ENOG502ZYH5">
    <property type="taxonomic scope" value="Bacteria"/>
</dbReference>
<dbReference type="Proteomes" id="UP000030111">
    <property type="component" value="Unassembled WGS sequence"/>
</dbReference>
<proteinExistence type="predicted"/>
<evidence type="ECO:0000313" key="3">
    <source>
        <dbReference type="Proteomes" id="UP000030111"/>
    </source>
</evidence>
<gene>
    <name evidence="2" type="ORF">Q766_01550</name>
</gene>
<dbReference type="OrthoDB" id="1364154at2"/>
<evidence type="ECO:0000313" key="2">
    <source>
        <dbReference type="EMBL" id="KGO94827.1"/>
    </source>
</evidence>
<evidence type="ECO:0000256" key="1">
    <source>
        <dbReference type="SAM" id="SignalP"/>
    </source>
</evidence>
<evidence type="ECO:0008006" key="4">
    <source>
        <dbReference type="Google" id="ProtNLM"/>
    </source>
</evidence>
<feature type="chain" id="PRO_5001991796" description="DUF4468 domain-containing protein" evidence="1">
    <location>
        <begin position="19"/>
        <end position="163"/>
    </location>
</feature>
<reference evidence="2 3" key="1">
    <citation type="submission" date="2013-09" db="EMBL/GenBank/DDBJ databases">
        <authorList>
            <person name="Zeng Z."/>
            <person name="Chen C."/>
        </authorList>
    </citation>
    <scope>NUCLEOTIDE SEQUENCE [LARGE SCALE GENOMIC DNA]</scope>
    <source>
        <strain evidence="2 3">WB 4.1-42</strain>
    </source>
</reference>
<accession>A0A0A2MQ71</accession>
<comment type="caution">
    <text evidence="2">The sequence shown here is derived from an EMBL/GenBank/DDBJ whole genome shotgun (WGS) entry which is preliminary data.</text>
</comment>
<sequence length="163" mass="18424">MKKLILLILMFVSLSGMCQVNSFMISNDKLIWENVFISSEANIPSTISRHVRLKITSSDGTIYKGTGTDIKNTCPGTSDFMKDGFSFSFNFEIELSEGKYRVTISNLVFSKNTKKAKTSTGAEKYFIENGLLKKDGKIEADLTCLDNYFNKIFTMTTVYKNRL</sequence>
<keyword evidence="3" id="KW-1185">Reference proteome</keyword>
<dbReference type="STRING" id="1121898.GCA_000422725_00783"/>
<feature type="signal peptide" evidence="1">
    <location>
        <begin position="1"/>
        <end position="18"/>
    </location>
</feature>
<dbReference type="RefSeq" id="WP_026992207.1">
    <property type="nucleotide sequence ID" value="NZ_JRLY01000001.1"/>
</dbReference>
<name>A0A0A2MQ71_9FLAO</name>
<organism evidence="2 3">
    <name type="scientific">Flavobacterium subsaxonicum WB 4.1-42 = DSM 21790</name>
    <dbReference type="NCBI Taxonomy" id="1121898"/>
    <lineage>
        <taxon>Bacteria</taxon>
        <taxon>Pseudomonadati</taxon>
        <taxon>Bacteroidota</taxon>
        <taxon>Flavobacteriia</taxon>
        <taxon>Flavobacteriales</taxon>
        <taxon>Flavobacteriaceae</taxon>
        <taxon>Flavobacterium</taxon>
    </lineage>
</organism>
<dbReference type="EMBL" id="JRLY01000001">
    <property type="protein sequence ID" value="KGO94827.1"/>
    <property type="molecule type" value="Genomic_DNA"/>
</dbReference>